<accession>A0ABN0GX85</accession>
<evidence type="ECO:0000313" key="2">
    <source>
        <dbReference type="EMBL" id="EJN94968.1"/>
    </source>
</evidence>
<organism evidence="2 3">
    <name type="scientific">Streptococcus ratti FA-1 = DSM 20564</name>
    <dbReference type="NCBI Taxonomy" id="699248"/>
    <lineage>
        <taxon>Bacteria</taxon>
        <taxon>Bacillati</taxon>
        <taxon>Bacillota</taxon>
        <taxon>Bacilli</taxon>
        <taxon>Lactobacillales</taxon>
        <taxon>Streptococcaceae</taxon>
        <taxon>Streptococcus</taxon>
    </lineage>
</organism>
<dbReference type="EMBL" id="AJTZ01000003">
    <property type="protein sequence ID" value="EJN94968.1"/>
    <property type="molecule type" value="Genomic_DNA"/>
</dbReference>
<keyword evidence="1" id="KW-0812">Transmembrane</keyword>
<gene>
    <name evidence="2" type="ORF">SRA_01252</name>
</gene>
<keyword evidence="1" id="KW-0472">Membrane</keyword>
<feature type="transmembrane region" description="Helical" evidence="1">
    <location>
        <begin position="12"/>
        <end position="29"/>
    </location>
</feature>
<comment type="caution">
    <text evidence="2">The sequence shown here is derived from an EMBL/GenBank/DDBJ whole genome shotgun (WGS) entry which is preliminary data.</text>
</comment>
<sequence length="39" mass="4683">MYQPFRKKDFLAIALACLILLISFWLFSLNKGRFYNPWG</sequence>
<keyword evidence="3" id="KW-1185">Reference proteome</keyword>
<proteinExistence type="predicted"/>
<evidence type="ECO:0000256" key="1">
    <source>
        <dbReference type="SAM" id="Phobius"/>
    </source>
</evidence>
<evidence type="ECO:0000313" key="3">
    <source>
        <dbReference type="Proteomes" id="UP000007815"/>
    </source>
</evidence>
<protein>
    <submittedName>
        <fullName evidence="2">Uncharacterized protein</fullName>
    </submittedName>
</protein>
<dbReference type="Proteomes" id="UP000007815">
    <property type="component" value="Unassembled WGS sequence"/>
</dbReference>
<name>A0ABN0GX85_STRRT</name>
<reference evidence="2 3" key="1">
    <citation type="submission" date="2009-12" db="EMBL/GenBank/DDBJ databases">
        <authorList>
            <person name="Lefebure T."/>
            <person name="Cornejo O.E."/>
            <person name="Pavinski Bitar P.D."/>
            <person name="Lang P."/>
            <person name="Stanhope M.J."/>
        </authorList>
    </citation>
    <scope>NUCLEOTIDE SEQUENCE [LARGE SCALE GENOMIC DNA]</scope>
    <source>
        <strain evidence="2 3">FA-1</strain>
    </source>
</reference>
<keyword evidence="1" id="KW-1133">Transmembrane helix</keyword>